<sequence length="78" mass="9140">MSKNAQRYHSYYATGRHDKRTGQANRAWSIPVKYRRAYNHGFNSYNTPEPSPLSWGQRFLFWIGRKLGLDFQPYGVAA</sequence>
<keyword evidence="2" id="KW-1185">Reference proteome</keyword>
<evidence type="ECO:0000313" key="1">
    <source>
        <dbReference type="EMBL" id="AWD90611.1"/>
    </source>
</evidence>
<accession>A0A2S1GMJ8</accession>
<protein>
    <submittedName>
        <fullName evidence="1">Uncharacterized protein</fullName>
    </submittedName>
</protein>
<reference evidence="1 2" key="1">
    <citation type="submission" date="2018-03" db="EMBL/GenBank/DDBJ databases">
        <title>Phage therapy in agriculture - a green tech approach to combat plant pathogenic bacteria.</title>
        <authorList>
            <person name="Carstens A.B."/>
            <person name="Djurhuus A.M."/>
            <person name="Hansen L.H."/>
        </authorList>
    </citation>
    <scope>NUCLEOTIDE SEQUENCE [LARGE SCALE GENOMIC DNA]</scope>
</reference>
<dbReference type="KEGG" id="vg:54991028"/>
<organism evidence="1 2">
    <name type="scientific">Pseudomonas phage Njord</name>
    <dbReference type="NCBI Taxonomy" id="2163985"/>
    <lineage>
        <taxon>Viruses</taxon>
        <taxon>Duplodnaviria</taxon>
        <taxon>Heunggongvirae</taxon>
        <taxon>Uroviricota</taxon>
        <taxon>Caudoviricetes</taxon>
        <taxon>Autographivirales</taxon>
        <taxon>Autosignataviridae</taxon>
        <taxon>Colwellvirinae</taxon>
        <taxon>Njordvirus</taxon>
        <taxon>Njordvirus njord</taxon>
        <taxon>Uliginvirus njord</taxon>
    </lineage>
</organism>
<proteinExistence type="predicted"/>
<evidence type="ECO:0000313" key="2">
    <source>
        <dbReference type="Proteomes" id="UP000247221"/>
    </source>
</evidence>
<name>A0A2S1GMJ8_9CAUD</name>
<dbReference type="GeneID" id="54991028"/>
<dbReference type="Proteomes" id="UP000247221">
    <property type="component" value="Segment"/>
</dbReference>
<dbReference type="RefSeq" id="YP_009800529.1">
    <property type="nucleotide sequence ID" value="NC_047954.1"/>
</dbReference>
<dbReference type="EMBL" id="MH113812">
    <property type="protein sequence ID" value="AWD90611.1"/>
    <property type="molecule type" value="Genomic_DNA"/>
</dbReference>